<protein>
    <recommendedName>
        <fullName evidence="1">THIF-type NAD/FAD binding fold domain-containing protein</fullName>
    </recommendedName>
</protein>
<dbReference type="GO" id="GO:0019948">
    <property type="term" value="F:SUMO activating enzyme activity"/>
    <property type="evidence" value="ECO:0007669"/>
    <property type="project" value="TreeGrafter"/>
</dbReference>
<dbReference type="STRING" id="857566.A0A1E3PKZ3"/>
<evidence type="ECO:0000313" key="3">
    <source>
        <dbReference type="Proteomes" id="UP000095009"/>
    </source>
</evidence>
<dbReference type="AlphaFoldDB" id="A0A1E3PKZ3"/>
<accession>A0A1E3PKZ3</accession>
<reference evidence="2 3" key="1">
    <citation type="journal article" date="2016" name="Proc. Natl. Acad. Sci. U.S.A.">
        <title>Comparative genomics of biotechnologically important yeasts.</title>
        <authorList>
            <person name="Riley R."/>
            <person name="Haridas S."/>
            <person name="Wolfe K.H."/>
            <person name="Lopes M.R."/>
            <person name="Hittinger C.T."/>
            <person name="Goeker M."/>
            <person name="Salamov A.A."/>
            <person name="Wisecaver J.H."/>
            <person name="Long T.M."/>
            <person name="Calvey C.H."/>
            <person name="Aerts A.L."/>
            <person name="Barry K.W."/>
            <person name="Choi C."/>
            <person name="Clum A."/>
            <person name="Coughlan A.Y."/>
            <person name="Deshpande S."/>
            <person name="Douglass A.P."/>
            <person name="Hanson S.J."/>
            <person name="Klenk H.-P."/>
            <person name="LaButti K.M."/>
            <person name="Lapidus A."/>
            <person name="Lindquist E.A."/>
            <person name="Lipzen A.M."/>
            <person name="Meier-Kolthoff J.P."/>
            <person name="Ohm R.A."/>
            <person name="Otillar R.P."/>
            <person name="Pangilinan J.L."/>
            <person name="Peng Y."/>
            <person name="Rokas A."/>
            <person name="Rosa C.A."/>
            <person name="Scheuner C."/>
            <person name="Sibirny A.A."/>
            <person name="Slot J.C."/>
            <person name="Stielow J.B."/>
            <person name="Sun H."/>
            <person name="Kurtzman C.P."/>
            <person name="Blackwell M."/>
            <person name="Grigoriev I.V."/>
            <person name="Jeffries T.W."/>
        </authorList>
    </citation>
    <scope>NUCLEOTIDE SEQUENCE [LARGE SCALE GENOMIC DNA]</scope>
    <source>
        <strain evidence="2 3">DSM 6958</strain>
    </source>
</reference>
<gene>
    <name evidence="2" type="ORF">NADFUDRAFT_50789</name>
</gene>
<dbReference type="InterPro" id="IPR000594">
    <property type="entry name" value="ThiF_NAD_FAD-bd"/>
</dbReference>
<dbReference type="GO" id="GO:0031510">
    <property type="term" value="C:SUMO activating enzyme complex"/>
    <property type="evidence" value="ECO:0007669"/>
    <property type="project" value="TreeGrafter"/>
</dbReference>
<dbReference type="SUPFAM" id="SSF69572">
    <property type="entry name" value="Activating enzymes of the ubiquitin-like proteins"/>
    <property type="match status" value="1"/>
</dbReference>
<evidence type="ECO:0000313" key="2">
    <source>
        <dbReference type="EMBL" id="ODQ65507.1"/>
    </source>
</evidence>
<sequence>MTDISLSASEVALYDRQIRLWGVGAQTRLRQSRVLIVHLTALAAECVKNLVLAGVGAITIADDNRVNPEDLAAGIFFRDADIGEYRVIAARDRIQALNPLVELQFLQTIPLADTFTSYDIVIATHGSMHDFSVYNDMCRLGTAKFYAATLAGPYGFIFVDLQRHRFQITQQVSNVATKLGRSGRGEGKVIDVRTVDGDHTMEKVTREIQYSSLSQLAAASTATADTSLYPFLNVNLRRKTRLTGLITVLLALIETSVETTANDVERVLVRAQAISDTYTLPNQPVSDLLDLYGLSLSPVAAILGGVLAQDVINVIGEQQFPIDNLVVFDSINNGIDCPVFSIGSQ</sequence>
<feature type="domain" description="THIF-type NAD/FAD binding fold" evidence="1">
    <location>
        <begin position="14"/>
        <end position="333"/>
    </location>
</feature>
<dbReference type="InterPro" id="IPR035985">
    <property type="entry name" value="Ubiquitin-activating_enz"/>
</dbReference>
<dbReference type="OrthoDB" id="1708823at2759"/>
<dbReference type="Pfam" id="PF00899">
    <property type="entry name" value="ThiF"/>
    <property type="match status" value="1"/>
</dbReference>
<dbReference type="Gene3D" id="3.40.50.720">
    <property type="entry name" value="NAD(P)-binding Rossmann-like Domain"/>
    <property type="match status" value="1"/>
</dbReference>
<dbReference type="PANTHER" id="PTHR10953">
    <property type="entry name" value="UBIQUITIN-ACTIVATING ENZYME E1"/>
    <property type="match status" value="1"/>
</dbReference>
<dbReference type="InterPro" id="IPR045886">
    <property type="entry name" value="ThiF/MoeB/HesA"/>
</dbReference>
<dbReference type="GO" id="GO:0005737">
    <property type="term" value="C:cytoplasm"/>
    <property type="evidence" value="ECO:0007669"/>
    <property type="project" value="TreeGrafter"/>
</dbReference>
<name>A0A1E3PKZ3_9ASCO</name>
<proteinExistence type="predicted"/>
<dbReference type="Proteomes" id="UP000095009">
    <property type="component" value="Unassembled WGS sequence"/>
</dbReference>
<dbReference type="EMBL" id="KV454409">
    <property type="protein sequence ID" value="ODQ65507.1"/>
    <property type="molecule type" value="Genomic_DNA"/>
</dbReference>
<keyword evidence="3" id="KW-1185">Reference proteome</keyword>
<dbReference type="GO" id="GO:0016925">
    <property type="term" value="P:protein sumoylation"/>
    <property type="evidence" value="ECO:0007669"/>
    <property type="project" value="TreeGrafter"/>
</dbReference>
<dbReference type="PANTHER" id="PTHR10953:SF162">
    <property type="entry name" value="SUMO-ACTIVATING ENZYME SUBUNIT 1"/>
    <property type="match status" value="1"/>
</dbReference>
<organism evidence="2 3">
    <name type="scientific">Nadsonia fulvescens var. elongata DSM 6958</name>
    <dbReference type="NCBI Taxonomy" id="857566"/>
    <lineage>
        <taxon>Eukaryota</taxon>
        <taxon>Fungi</taxon>
        <taxon>Dikarya</taxon>
        <taxon>Ascomycota</taxon>
        <taxon>Saccharomycotina</taxon>
        <taxon>Dipodascomycetes</taxon>
        <taxon>Dipodascales</taxon>
        <taxon>Dipodascales incertae sedis</taxon>
        <taxon>Nadsonia</taxon>
    </lineage>
</organism>
<evidence type="ECO:0000259" key="1">
    <source>
        <dbReference type="Pfam" id="PF00899"/>
    </source>
</evidence>